<evidence type="ECO:0000259" key="6">
    <source>
        <dbReference type="PROSITE" id="PS50110"/>
    </source>
</evidence>
<evidence type="ECO:0000256" key="3">
    <source>
        <dbReference type="ARBA" id="ARBA00023163"/>
    </source>
</evidence>
<evidence type="ECO:0000259" key="5">
    <source>
        <dbReference type="PROSITE" id="PS01124"/>
    </source>
</evidence>
<dbReference type="Gene3D" id="1.10.10.60">
    <property type="entry name" value="Homeodomain-like"/>
    <property type="match status" value="2"/>
</dbReference>
<feature type="domain" description="HTH araC/xylS-type" evidence="5">
    <location>
        <begin position="296"/>
        <end position="394"/>
    </location>
</feature>
<feature type="modified residue" description="4-aspartylphosphate" evidence="4">
    <location>
        <position position="55"/>
    </location>
</feature>
<accession>A0ABW3RXA4</accession>
<dbReference type="EMBL" id="JBHTLM010000007">
    <property type="protein sequence ID" value="MFD1176948.1"/>
    <property type="molecule type" value="Genomic_DNA"/>
</dbReference>
<dbReference type="PROSITE" id="PS01124">
    <property type="entry name" value="HTH_ARAC_FAMILY_2"/>
    <property type="match status" value="1"/>
</dbReference>
<evidence type="ECO:0000313" key="7">
    <source>
        <dbReference type="EMBL" id="MFD1176948.1"/>
    </source>
</evidence>
<evidence type="ECO:0000256" key="4">
    <source>
        <dbReference type="PROSITE-ProRule" id="PRU00169"/>
    </source>
</evidence>
<dbReference type="InterPro" id="IPR018060">
    <property type="entry name" value="HTH_AraC"/>
</dbReference>
<reference evidence="8" key="1">
    <citation type="journal article" date="2019" name="Int. J. Syst. Evol. Microbiol.">
        <title>The Global Catalogue of Microorganisms (GCM) 10K type strain sequencing project: providing services to taxonomists for standard genome sequencing and annotation.</title>
        <authorList>
            <consortium name="The Broad Institute Genomics Platform"/>
            <consortium name="The Broad Institute Genome Sequencing Center for Infectious Disease"/>
            <person name="Wu L."/>
            <person name="Ma J."/>
        </authorList>
    </citation>
    <scope>NUCLEOTIDE SEQUENCE [LARGE SCALE GENOMIC DNA]</scope>
    <source>
        <strain evidence="8">CCUG 59189</strain>
    </source>
</reference>
<dbReference type="Pfam" id="PF00072">
    <property type="entry name" value="Response_reg"/>
    <property type="match status" value="1"/>
</dbReference>
<dbReference type="SMART" id="SM00448">
    <property type="entry name" value="REC"/>
    <property type="match status" value="1"/>
</dbReference>
<evidence type="ECO:0000313" key="8">
    <source>
        <dbReference type="Proteomes" id="UP001597262"/>
    </source>
</evidence>
<dbReference type="InterPro" id="IPR018062">
    <property type="entry name" value="HTH_AraC-typ_CS"/>
</dbReference>
<dbReference type="PANTHER" id="PTHR43280:SF28">
    <property type="entry name" value="HTH-TYPE TRANSCRIPTIONAL ACTIVATOR RHAS"/>
    <property type="match status" value="1"/>
</dbReference>
<name>A0ABW3RXA4_9BACL</name>
<dbReference type="SUPFAM" id="SSF46689">
    <property type="entry name" value="Homeodomain-like"/>
    <property type="match status" value="2"/>
</dbReference>
<evidence type="ECO:0000256" key="2">
    <source>
        <dbReference type="ARBA" id="ARBA00023125"/>
    </source>
</evidence>
<keyword evidence="4" id="KW-0597">Phosphoprotein</keyword>
<dbReference type="InterPro" id="IPR009057">
    <property type="entry name" value="Homeodomain-like_sf"/>
</dbReference>
<dbReference type="CDD" id="cd17536">
    <property type="entry name" value="REC_YesN-like"/>
    <property type="match status" value="1"/>
</dbReference>
<keyword evidence="3" id="KW-0804">Transcription</keyword>
<dbReference type="InterPro" id="IPR041522">
    <property type="entry name" value="CdaR_GGDEF"/>
</dbReference>
<dbReference type="InterPro" id="IPR001789">
    <property type="entry name" value="Sig_transdc_resp-reg_receiver"/>
</dbReference>
<dbReference type="Pfam" id="PF12833">
    <property type="entry name" value="HTH_18"/>
    <property type="match status" value="1"/>
</dbReference>
<protein>
    <submittedName>
        <fullName evidence="7">Response regulator</fullName>
    </submittedName>
</protein>
<dbReference type="InterPro" id="IPR020449">
    <property type="entry name" value="Tscrpt_reg_AraC-type_HTH"/>
</dbReference>
<proteinExistence type="predicted"/>
<dbReference type="PROSITE" id="PS00041">
    <property type="entry name" value="HTH_ARAC_FAMILY_1"/>
    <property type="match status" value="1"/>
</dbReference>
<gene>
    <name evidence="7" type="ORF">ACFQ3W_11640</name>
</gene>
<dbReference type="Pfam" id="PF17853">
    <property type="entry name" value="GGDEF_2"/>
    <property type="match status" value="1"/>
</dbReference>
<feature type="domain" description="Response regulatory" evidence="6">
    <location>
        <begin position="3"/>
        <end position="120"/>
    </location>
</feature>
<keyword evidence="2" id="KW-0238">DNA-binding</keyword>
<dbReference type="PRINTS" id="PR00032">
    <property type="entry name" value="HTHARAC"/>
</dbReference>
<dbReference type="SUPFAM" id="SSF52172">
    <property type="entry name" value="CheY-like"/>
    <property type="match status" value="1"/>
</dbReference>
<keyword evidence="8" id="KW-1185">Reference proteome</keyword>
<sequence length="394" mass="44916">MRNMMVVEDESIVRMGLHYMLDWEAYDVFWKAEASNGEEAWRLLQTQSFDIVMTDIRMPVMDGIELVRRIKEHYADIQIIVISSYNDFPKVQEALRLGVVDYLHKPTMDREEIEASLQRLLERFKAKERPSDQDEWQASRQLRSSLLAAVSGGEEAGKDVQRSLERLGLHRGFRIAIFRTEPSEPSSGVAGKTGPSRFPSVESLIAGYAVHMEGSVLAARNGEELIWLTPAWSGGDLMDLDAWLGDVRRNVMNLLHVPLTCSSSGIYHGPESITQAYDEAVMGLAEQNVSSHQSVRLAKEYVDQNFQRDLSLSECARHVHVSTSYLSRLFAKEIGMNFNDYLNAKRLDHAKGLLRETNRKVHQISEDVGFLNPHYFSKLFKEYTGMTPREFRGL</sequence>
<keyword evidence="1" id="KW-0805">Transcription regulation</keyword>
<dbReference type="PROSITE" id="PS50110">
    <property type="entry name" value="RESPONSE_REGULATORY"/>
    <property type="match status" value="1"/>
</dbReference>
<dbReference type="SMART" id="SM00342">
    <property type="entry name" value="HTH_ARAC"/>
    <property type="match status" value="1"/>
</dbReference>
<dbReference type="Proteomes" id="UP001597262">
    <property type="component" value="Unassembled WGS sequence"/>
</dbReference>
<evidence type="ECO:0000256" key="1">
    <source>
        <dbReference type="ARBA" id="ARBA00023015"/>
    </source>
</evidence>
<dbReference type="PANTHER" id="PTHR43280">
    <property type="entry name" value="ARAC-FAMILY TRANSCRIPTIONAL REGULATOR"/>
    <property type="match status" value="1"/>
</dbReference>
<dbReference type="InterPro" id="IPR011006">
    <property type="entry name" value="CheY-like_superfamily"/>
</dbReference>
<organism evidence="7 8">
    <name type="scientific">Paenibacillus puldeungensis</name>
    <dbReference type="NCBI Taxonomy" id="696536"/>
    <lineage>
        <taxon>Bacteria</taxon>
        <taxon>Bacillati</taxon>
        <taxon>Bacillota</taxon>
        <taxon>Bacilli</taxon>
        <taxon>Bacillales</taxon>
        <taxon>Paenibacillaceae</taxon>
        <taxon>Paenibacillus</taxon>
    </lineage>
</organism>
<dbReference type="Gene3D" id="3.40.50.2300">
    <property type="match status" value="1"/>
</dbReference>
<comment type="caution">
    <text evidence="7">The sequence shown here is derived from an EMBL/GenBank/DDBJ whole genome shotgun (WGS) entry which is preliminary data.</text>
</comment>